<comment type="caution">
    <text evidence="1">The sequence shown here is derived from an EMBL/GenBank/DDBJ whole genome shotgun (WGS) entry which is preliminary data.</text>
</comment>
<accession>A0A0M0GRA5</accession>
<evidence type="ECO:0000313" key="1">
    <source>
        <dbReference type="EMBL" id="KON92389.1"/>
    </source>
</evidence>
<name>A0A0M0GRA5_9BACI</name>
<evidence type="ECO:0000313" key="2">
    <source>
        <dbReference type="Proteomes" id="UP000037405"/>
    </source>
</evidence>
<reference evidence="2" key="1">
    <citation type="submission" date="2015-07" db="EMBL/GenBank/DDBJ databases">
        <title>Fjat-14235 jcm11544.</title>
        <authorList>
            <person name="Liu B."/>
            <person name="Wang J."/>
            <person name="Zhu Y."/>
            <person name="Liu G."/>
            <person name="Chen Q."/>
            <person name="Chen Z."/>
            <person name="Lan J."/>
            <person name="Che J."/>
            <person name="Ge C."/>
            <person name="Shi H."/>
            <person name="Pan Z."/>
            <person name="Liu X."/>
        </authorList>
    </citation>
    <scope>NUCLEOTIDE SEQUENCE [LARGE SCALE GENOMIC DNA]</scope>
    <source>
        <strain evidence="2">JCM 11544</strain>
    </source>
</reference>
<dbReference type="AlphaFoldDB" id="A0A0M0GRA5"/>
<dbReference type="PATRIC" id="fig|189381.12.peg.1780"/>
<dbReference type="Proteomes" id="UP000037405">
    <property type="component" value="Unassembled WGS sequence"/>
</dbReference>
<dbReference type="RefSeq" id="WP_053427554.1">
    <property type="nucleotide sequence ID" value="NZ_JAMQJB010000007.1"/>
</dbReference>
<dbReference type="EMBL" id="LGUE01000001">
    <property type="protein sequence ID" value="KON92389.1"/>
    <property type="molecule type" value="Genomic_DNA"/>
</dbReference>
<gene>
    <name evidence="1" type="ORF">AF331_08075</name>
</gene>
<keyword evidence="2" id="KW-1185">Reference proteome</keyword>
<sequence>MPAANQPPRINPDSILKIINVAKIQQVVTLTLEEWEHINEEIVNTINLRSSKEVPDSNRSDYKFIVLTYKDDASSE</sequence>
<proteinExistence type="predicted"/>
<organism evidence="1 2">
    <name type="scientific">Rossellomorea marisflavi</name>
    <dbReference type="NCBI Taxonomy" id="189381"/>
    <lineage>
        <taxon>Bacteria</taxon>
        <taxon>Bacillati</taxon>
        <taxon>Bacillota</taxon>
        <taxon>Bacilli</taxon>
        <taxon>Bacillales</taxon>
        <taxon>Bacillaceae</taxon>
        <taxon>Rossellomorea</taxon>
    </lineage>
</organism>
<protein>
    <submittedName>
        <fullName evidence="1">Uncharacterized protein</fullName>
    </submittedName>
</protein>
<dbReference type="OrthoDB" id="9788770at2"/>